<proteinExistence type="predicted"/>
<dbReference type="PANTHER" id="PTHR47331">
    <property type="entry name" value="PHD-TYPE DOMAIN-CONTAINING PROTEIN"/>
    <property type="match status" value="1"/>
</dbReference>
<keyword evidence="2" id="KW-1185">Reference proteome</keyword>
<dbReference type="OrthoDB" id="5981508at2759"/>
<sequence>SSEDLEVDVLVGADYLWLLQRDCVRRGKPGEPVAIDTVLGWVVSGPIGGFDVDEPVTAQVTLVSSEVRNPLVDITKFWDLESIGIKDQNSDVHESVISDLKFSGTRYSVGLPWRESQDPLPTNYELSLKRMKGQIKRLNKDPVLLGEYDSIIKAQEEAGVIEKDFSEAKWVTVERYASVSDNSLGQSSGAKYWLHGFGDASKRAYCAVIYLVTIVNDKAQVKLVASKTRVSPIKELSIPRLELMAARILAQLMDAVRQALEVEYKFEGVRYWTDSKTVLCWISNTGSWKQFVQHRVDEILRISSKRDWGHCPGIENPADLGSRGVFITELKNSDRWWSGPSWLKGNPTDWPSLVAAVPTLESKVEQKKSFSVNLLINTDSLFGICNLISLERISCLKRLLRVTAWVKKGDEIKEVGEVNLDVVKRKVDGTERRQKRSAAIDARWKTKAMLDS</sequence>
<evidence type="ECO:0000313" key="1">
    <source>
        <dbReference type="EMBL" id="CAB4009427.1"/>
    </source>
</evidence>
<dbReference type="InterPro" id="IPR008042">
    <property type="entry name" value="Retrotrans_Pao"/>
</dbReference>
<reference evidence="1" key="1">
    <citation type="submission" date="2020-04" db="EMBL/GenBank/DDBJ databases">
        <authorList>
            <person name="Alioto T."/>
            <person name="Alioto T."/>
            <person name="Gomez Garrido J."/>
        </authorList>
    </citation>
    <scope>NUCLEOTIDE SEQUENCE</scope>
    <source>
        <strain evidence="1">A484AB</strain>
    </source>
</reference>
<organism evidence="1 2">
    <name type="scientific">Paramuricea clavata</name>
    <name type="common">Red gorgonian</name>
    <name type="synonym">Violescent sea-whip</name>
    <dbReference type="NCBI Taxonomy" id="317549"/>
    <lineage>
        <taxon>Eukaryota</taxon>
        <taxon>Metazoa</taxon>
        <taxon>Cnidaria</taxon>
        <taxon>Anthozoa</taxon>
        <taxon>Octocorallia</taxon>
        <taxon>Malacalcyonacea</taxon>
        <taxon>Plexauridae</taxon>
        <taxon>Paramuricea</taxon>
    </lineage>
</organism>
<evidence type="ECO:0000313" key="2">
    <source>
        <dbReference type="Proteomes" id="UP001152795"/>
    </source>
</evidence>
<dbReference type="EMBL" id="CACRXK020006448">
    <property type="protein sequence ID" value="CAB4009427.1"/>
    <property type="molecule type" value="Genomic_DNA"/>
</dbReference>
<comment type="caution">
    <text evidence="1">The sequence shown here is derived from an EMBL/GenBank/DDBJ whole genome shotgun (WGS) entry which is preliminary data.</text>
</comment>
<dbReference type="AlphaFoldDB" id="A0A6S7HXN0"/>
<name>A0A6S7HXN0_PARCT</name>
<protein>
    <submittedName>
        <fullName evidence="1">Uncharacterized protein</fullName>
    </submittedName>
</protein>
<feature type="non-terminal residue" evidence="1">
    <location>
        <position position="1"/>
    </location>
</feature>
<gene>
    <name evidence="1" type="ORF">PACLA_8A074308</name>
</gene>
<dbReference type="PANTHER" id="PTHR47331:SF6">
    <property type="entry name" value="DOUBLECORTIN DOMAIN-CONTAINING PROTEIN"/>
    <property type="match status" value="1"/>
</dbReference>
<dbReference type="Proteomes" id="UP001152795">
    <property type="component" value="Unassembled WGS sequence"/>
</dbReference>
<dbReference type="Pfam" id="PF05380">
    <property type="entry name" value="Peptidase_A17"/>
    <property type="match status" value="1"/>
</dbReference>
<accession>A0A6S7HXN0</accession>